<feature type="compositionally biased region" description="Basic and acidic residues" evidence="1">
    <location>
        <begin position="75"/>
        <end position="87"/>
    </location>
</feature>
<proteinExistence type="predicted"/>
<evidence type="ECO:0000313" key="3">
    <source>
        <dbReference type="Proteomes" id="UP000625711"/>
    </source>
</evidence>
<gene>
    <name evidence="2" type="ORF">GWI33_015690</name>
</gene>
<name>A0A834I3W0_RHYFE</name>
<sequence length="125" mass="13960">MNCYSFRIQYVPRNKANGSRKALQYARGRTVRCRSETEALGIIFKPWNSERVVEIPRPKAPTTFERPVMYSRNGTPERTDAGVERGYVRATSGSRRHGEPNLGAPGRGVRSTSSGIGSPDTKKLF</sequence>
<dbReference type="AlphaFoldDB" id="A0A834I3W0"/>
<accession>A0A834I3W0</accession>
<evidence type="ECO:0000313" key="2">
    <source>
        <dbReference type="EMBL" id="KAF7271433.1"/>
    </source>
</evidence>
<reference evidence="2" key="1">
    <citation type="submission" date="2020-08" db="EMBL/GenBank/DDBJ databases">
        <title>Genome sequencing and assembly of the red palm weevil Rhynchophorus ferrugineus.</title>
        <authorList>
            <person name="Dias G.B."/>
            <person name="Bergman C.M."/>
            <person name="Manee M."/>
        </authorList>
    </citation>
    <scope>NUCLEOTIDE SEQUENCE</scope>
    <source>
        <strain evidence="2">AA-2017</strain>
        <tissue evidence="2">Whole larva</tissue>
    </source>
</reference>
<evidence type="ECO:0000256" key="1">
    <source>
        <dbReference type="SAM" id="MobiDB-lite"/>
    </source>
</evidence>
<keyword evidence="3" id="KW-1185">Reference proteome</keyword>
<feature type="region of interest" description="Disordered" evidence="1">
    <location>
        <begin position="67"/>
        <end position="125"/>
    </location>
</feature>
<protein>
    <submittedName>
        <fullName evidence="2">Uncharacterized protein</fullName>
    </submittedName>
</protein>
<dbReference type="EMBL" id="JAACXV010013966">
    <property type="protein sequence ID" value="KAF7271433.1"/>
    <property type="molecule type" value="Genomic_DNA"/>
</dbReference>
<comment type="caution">
    <text evidence="2">The sequence shown here is derived from an EMBL/GenBank/DDBJ whole genome shotgun (WGS) entry which is preliminary data.</text>
</comment>
<organism evidence="2 3">
    <name type="scientific">Rhynchophorus ferrugineus</name>
    <name type="common">Red palm weevil</name>
    <name type="synonym">Curculio ferrugineus</name>
    <dbReference type="NCBI Taxonomy" id="354439"/>
    <lineage>
        <taxon>Eukaryota</taxon>
        <taxon>Metazoa</taxon>
        <taxon>Ecdysozoa</taxon>
        <taxon>Arthropoda</taxon>
        <taxon>Hexapoda</taxon>
        <taxon>Insecta</taxon>
        <taxon>Pterygota</taxon>
        <taxon>Neoptera</taxon>
        <taxon>Endopterygota</taxon>
        <taxon>Coleoptera</taxon>
        <taxon>Polyphaga</taxon>
        <taxon>Cucujiformia</taxon>
        <taxon>Curculionidae</taxon>
        <taxon>Dryophthorinae</taxon>
        <taxon>Rhynchophorus</taxon>
    </lineage>
</organism>
<dbReference type="Proteomes" id="UP000625711">
    <property type="component" value="Unassembled WGS sequence"/>
</dbReference>